<gene>
    <name evidence="2" type="ORF">STSP_43390</name>
</gene>
<protein>
    <recommendedName>
        <fullName evidence="4">CU044_5270 family protein</fullName>
    </recommendedName>
</protein>
<dbReference type="AlphaFoldDB" id="A0A177HNJ0"/>
<organism evidence="2 3">
    <name type="scientific">Streptomyces jeddahensis</name>
    <dbReference type="NCBI Taxonomy" id="1716141"/>
    <lineage>
        <taxon>Bacteria</taxon>
        <taxon>Bacillati</taxon>
        <taxon>Actinomycetota</taxon>
        <taxon>Actinomycetes</taxon>
        <taxon>Kitasatosporales</taxon>
        <taxon>Streptomycetaceae</taxon>
        <taxon>Streptomyces</taxon>
    </lineage>
</organism>
<evidence type="ECO:0008006" key="4">
    <source>
        <dbReference type="Google" id="ProtNLM"/>
    </source>
</evidence>
<dbReference type="PATRIC" id="fig|1716141.3.peg.4567"/>
<feature type="compositionally biased region" description="Basic and acidic residues" evidence="1">
    <location>
        <begin position="370"/>
        <end position="390"/>
    </location>
</feature>
<name>A0A177HNJ0_9ACTN</name>
<dbReference type="InterPro" id="IPR047789">
    <property type="entry name" value="CU044_5270-like"/>
</dbReference>
<proteinExistence type="predicted"/>
<accession>A0A177HNJ0</accession>
<feature type="region of interest" description="Disordered" evidence="1">
    <location>
        <begin position="365"/>
        <end position="390"/>
    </location>
</feature>
<dbReference type="NCBIfam" id="NF038083">
    <property type="entry name" value="CU044_5270_fam"/>
    <property type="match status" value="1"/>
</dbReference>
<dbReference type="STRING" id="1716141.STSP_43390"/>
<dbReference type="RefSeq" id="WP_067280406.1">
    <property type="nucleotide sequence ID" value="NZ_LOHS01000092.1"/>
</dbReference>
<dbReference type="Proteomes" id="UP000077381">
    <property type="component" value="Unassembled WGS sequence"/>
</dbReference>
<dbReference type="OrthoDB" id="3467914at2"/>
<keyword evidence="3" id="KW-1185">Reference proteome</keyword>
<comment type="caution">
    <text evidence="2">The sequence shown here is derived from an EMBL/GenBank/DDBJ whole genome shotgun (WGS) entry which is preliminary data.</text>
</comment>
<evidence type="ECO:0000256" key="1">
    <source>
        <dbReference type="SAM" id="MobiDB-lite"/>
    </source>
</evidence>
<dbReference type="EMBL" id="LOHS01000092">
    <property type="protein sequence ID" value="OAH12306.1"/>
    <property type="molecule type" value="Genomic_DNA"/>
</dbReference>
<evidence type="ECO:0000313" key="3">
    <source>
        <dbReference type="Proteomes" id="UP000077381"/>
    </source>
</evidence>
<reference evidence="2 3" key="1">
    <citation type="submission" date="2015-12" db="EMBL/GenBank/DDBJ databases">
        <title>Genome sequence of Streptomyces sp. G25.</title>
        <authorList>
            <person name="Poehlein A."/>
            <person name="Roettig A."/>
            <person name="Hiessl S."/>
            <person name="Hauschild P."/>
            <person name="Schauer J."/>
            <person name="Madkour M.H."/>
            <person name="Al-Ansari A.M."/>
            <person name="Almakishah N.H."/>
            <person name="Steinbuechel A."/>
            <person name="Daniel R."/>
        </authorList>
    </citation>
    <scope>NUCLEOTIDE SEQUENCE [LARGE SCALE GENOMIC DNA]</scope>
    <source>
        <strain evidence="3">G25(2015)</strain>
    </source>
</reference>
<sequence>MDEDVMGLLAAARPAYLDPDRPVDEATRRTELARALAQPRRRRSLPRTMWRFARPGWGLGLVGAAAAAALVVATTATHPSRTGDPGGAAQASPATRVLLAAAERASRQPELDGRYWKAVRIERYLTAAVAEDDPYTIKGGHRATEWTDTKTGRSFQTSYDLGFSPTGPADVAAWKRAGSPERIKIWAPFGKANLRLKEPDYASNRSPHITTPKNLKPYYIGRFVSLKALRSLPTDPQRLKAELLKGYDREAAQGQSRNEWLFSVSQGLVLDLPVTPDVRAATFRMLSGLKGLTVIDHVKDAQGRSGTAVALKASSGGKDGGQVENRLVFDETTSAGLAYETVVVKPDDKWTKGFQPGTVRASMAVISTDSTDKGPEKWPAEELPTERAKR</sequence>
<evidence type="ECO:0000313" key="2">
    <source>
        <dbReference type="EMBL" id="OAH12306.1"/>
    </source>
</evidence>